<dbReference type="Proteomes" id="UP000567293">
    <property type="component" value="Unassembled WGS sequence"/>
</dbReference>
<evidence type="ECO:0000313" key="2">
    <source>
        <dbReference type="Proteomes" id="UP000567293"/>
    </source>
</evidence>
<protein>
    <submittedName>
        <fullName evidence="1">Uncharacterized protein</fullName>
    </submittedName>
</protein>
<reference evidence="1" key="1">
    <citation type="submission" date="2020-06" db="EMBL/GenBank/DDBJ databases">
        <title>Legume-microbial interactions unlock mineral nutrients during tropical forest succession.</title>
        <authorList>
            <person name="Epihov D.Z."/>
        </authorList>
    </citation>
    <scope>NUCLEOTIDE SEQUENCE [LARGE SCALE GENOMIC DNA]</scope>
    <source>
        <strain evidence="1">Pan2503</strain>
    </source>
</reference>
<organism evidence="1 2">
    <name type="scientific">Candidatus Acidiferrum panamense</name>
    <dbReference type="NCBI Taxonomy" id="2741543"/>
    <lineage>
        <taxon>Bacteria</taxon>
        <taxon>Pseudomonadati</taxon>
        <taxon>Acidobacteriota</taxon>
        <taxon>Terriglobia</taxon>
        <taxon>Candidatus Acidiferrales</taxon>
        <taxon>Candidatus Acidiferrum</taxon>
    </lineage>
</organism>
<keyword evidence="2" id="KW-1185">Reference proteome</keyword>
<comment type="caution">
    <text evidence="1">The sequence shown here is derived from an EMBL/GenBank/DDBJ whole genome shotgun (WGS) entry which is preliminary data.</text>
</comment>
<dbReference type="AlphaFoldDB" id="A0A7V8SXL5"/>
<gene>
    <name evidence="1" type="ORF">HRJ53_14160</name>
</gene>
<evidence type="ECO:0000313" key="1">
    <source>
        <dbReference type="EMBL" id="MBA0086128.1"/>
    </source>
</evidence>
<dbReference type="EMBL" id="JACDQQ010001366">
    <property type="protein sequence ID" value="MBA0086128.1"/>
    <property type="molecule type" value="Genomic_DNA"/>
</dbReference>
<sequence>MEVAEEMGLIGFDILWQGESGGLPVRRRYQREESKKIQLHGIKRWWLVYTQLCSGTQNGNPGLLNPFRPNAPPCL</sequence>
<proteinExistence type="predicted"/>
<name>A0A7V8SXL5_9BACT</name>
<accession>A0A7V8SXL5</accession>